<evidence type="ECO:0000313" key="3">
    <source>
        <dbReference type="EMBL" id="QLC49109.1"/>
    </source>
</evidence>
<reference evidence="3 4" key="1">
    <citation type="submission" date="2020-06" db="EMBL/GenBank/DDBJ databases">
        <title>Methanolobus halotolerans sp. nov., isolated from a saline lake Tus in Siberia.</title>
        <authorList>
            <person name="Shen Y."/>
            <person name="Chen S.-C."/>
            <person name="Lai M.-C."/>
            <person name="Huang H.-H."/>
            <person name="Chiu H.-H."/>
            <person name="Tang S.-L."/>
            <person name="Rogozin D.Y."/>
            <person name="Degermendzhy A.G."/>
        </authorList>
    </citation>
    <scope>NUCLEOTIDE SEQUENCE [LARGE SCALE GENOMIC DNA]</scope>
    <source>
        <strain evidence="3 4">DSM 21339</strain>
    </source>
</reference>
<feature type="domain" description="Pyrroline-5-carboxylate reductase catalytic N-terminal" evidence="2">
    <location>
        <begin position="2"/>
        <end position="102"/>
    </location>
</feature>
<protein>
    <submittedName>
        <fullName evidence="3">NAD(P)-binding domain-containing protein</fullName>
    </submittedName>
</protein>
<sequence>MRIAILGGTGNIGRGFALRWGQKHDIIIGSRNAEKAEAFAGEYKEILEDRGYEAHITGTDNKTATENAEIVVIAIRYNRLQSLIDLITPVIDEQIFISVVVPMEKNLCYISPNAKPRTVPISSDQFNTDYFCFTMPEAGSAAQEIEKMLPAGTELVSAFHTVPAKKLANLELELNYDIGVCGSSEYSKKLVFELVEDISDMRPLDTGPLEASAMLESLTPLIINISARNNMKDVSIKFI</sequence>
<dbReference type="Gene3D" id="3.40.50.720">
    <property type="entry name" value="NAD(P)-binding Rossmann-like Domain"/>
    <property type="match status" value="1"/>
</dbReference>
<accession>A0A7D5IAP2</accession>
<dbReference type="InterPro" id="IPR028939">
    <property type="entry name" value="P5C_Rdtase_cat_N"/>
</dbReference>
<dbReference type="Proteomes" id="UP000509594">
    <property type="component" value="Chromosome"/>
</dbReference>
<name>A0A7D5IAP2_9EURY</name>
<dbReference type="RefSeq" id="WP_176964172.1">
    <property type="nucleotide sequence ID" value="NZ_CP058215.1"/>
</dbReference>
<dbReference type="Pfam" id="PF03807">
    <property type="entry name" value="F420_oxidored"/>
    <property type="match status" value="1"/>
</dbReference>
<dbReference type="EMBL" id="CP058215">
    <property type="protein sequence ID" value="QLC49109.1"/>
    <property type="molecule type" value="Genomic_DNA"/>
</dbReference>
<dbReference type="PANTHER" id="PTHR14239:SF0">
    <property type="entry name" value="F420-DEPENDENT NADP REDUCTASE"/>
    <property type="match status" value="1"/>
</dbReference>
<dbReference type="GO" id="GO:0008823">
    <property type="term" value="F:cupric reductase (NADH) activity"/>
    <property type="evidence" value="ECO:0007669"/>
    <property type="project" value="TreeGrafter"/>
</dbReference>
<dbReference type="PANTHER" id="PTHR14239">
    <property type="entry name" value="DUDULIN-RELATED"/>
    <property type="match status" value="1"/>
</dbReference>
<dbReference type="InterPro" id="IPR051267">
    <property type="entry name" value="STEAP_metalloreductase"/>
</dbReference>
<dbReference type="InterPro" id="IPR036291">
    <property type="entry name" value="NAD(P)-bd_dom_sf"/>
</dbReference>
<dbReference type="GeneID" id="55820394"/>
<dbReference type="GO" id="GO:0052851">
    <property type="term" value="F:ferric-chelate reductase (NADPH) activity"/>
    <property type="evidence" value="ECO:0007669"/>
    <property type="project" value="TreeGrafter"/>
</dbReference>
<evidence type="ECO:0000256" key="1">
    <source>
        <dbReference type="ARBA" id="ARBA00023002"/>
    </source>
</evidence>
<dbReference type="OrthoDB" id="8635at2157"/>
<dbReference type="AlphaFoldDB" id="A0A7D5IAP2"/>
<proteinExistence type="predicted"/>
<dbReference type="KEGG" id="mzi:HWN40_01925"/>
<evidence type="ECO:0000259" key="2">
    <source>
        <dbReference type="Pfam" id="PF03807"/>
    </source>
</evidence>
<dbReference type="GO" id="GO:0005886">
    <property type="term" value="C:plasma membrane"/>
    <property type="evidence" value="ECO:0007669"/>
    <property type="project" value="TreeGrafter"/>
</dbReference>
<dbReference type="GO" id="GO:0015677">
    <property type="term" value="P:copper ion import"/>
    <property type="evidence" value="ECO:0007669"/>
    <property type="project" value="TreeGrafter"/>
</dbReference>
<keyword evidence="4" id="KW-1185">Reference proteome</keyword>
<evidence type="ECO:0000313" key="4">
    <source>
        <dbReference type="Proteomes" id="UP000509594"/>
    </source>
</evidence>
<keyword evidence="1" id="KW-0560">Oxidoreductase</keyword>
<dbReference type="SUPFAM" id="SSF51735">
    <property type="entry name" value="NAD(P)-binding Rossmann-fold domains"/>
    <property type="match status" value="1"/>
</dbReference>
<gene>
    <name evidence="3" type="ORF">HWN40_01925</name>
</gene>
<organism evidence="3 4">
    <name type="scientific">Methanolobus zinderi</name>
    <dbReference type="NCBI Taxonomy" id="536044"/>
    <lineage>
        <taxon>Archaea</taxon>
        <taxon>Methanobacteriati</taxon>
        <taxon>Methanobacteriota</taxon>
        <taxon>Stenosarchaea group</taxon>
        <taxon>Methanomicrobia</taxon>
        <taxon>Methanosarcinales</taxon>
        <taxon>Methanosarcinaceae</taxon>
        <taxon>Methanolobus</taxon>
    </lineage>
</organism>